<keyword evidence="4" id="KW-0238">DNA-binding</keyword>
<name>A0ABS0D238_9NOCA</name>
<dbReference type="Proteomes" id="UP000702209">
    <property type="component" value="Unassembled WGS sequence"/>
</dbReference>
<dbReference type="InterPro" id="IPR007627">
    <property type="entry name" value="RNA_pol_sigma70_r2"/>
</dbReference>
<evidence type="ECO:0000256" key="3">
    <source>
        <dbReference type="ARBA" id="ARBA00023082"/>
    </source>
</evidence>
<protein>
    <submittedName>
        <fullName evidence="8">Sigma-70 family RNA polymerase sigma factor</fullName>
    </submittedName>
</protein>
<dbReference type="InterPro" id="IPR013325">
    <property type="entry name" value="RNA_pol_sigma_r2"/>
</dbReference>
<evidence type="ECO:0000259" key="6">
    <source>
        <dbReference type="Pfam" id="PF04542"/>
    </source>
</evidence>
<dbReference type="InterPro" id="IPR014284">
    <property type="entry name" value="RNA_pol_sigma-70_dom"/>
</dbReference>
<gene>
    <name evidence="8" type="ORF">IU459_36130</name>
</gene>
<evidence type="ECO:0000256" key="2">
    <source>
        <dbReference type="ARBA" id="ARBA00023015"/>
    </source>
</evidence>
<sequence length="162" mass="18163">MRRKAAQVLGERGIADQAEDVVHDAFESLLKAPPTEEIRSWEAFLIRIVRNKATDRLRSAAFRHAGPEFDVQLHDDAERGHDLADDVAETVDRDRDAARAWDALSVLNAQQRRVFDEYLVQKRPRGEVATELGVTPGRVSQIANKAAELLQEAINREQVADG</sequence>
<feature type="domain" description="RNA polymerase sigma-70 region 2" evidence="6">
    <location>
        <begin position="15"/>
        <end position="61"/>
    </location>
</feature>
<comment type="caution">
    <text evidence="8">The sequence shown here is derived from an EMBL/GenBank/DDBJ whole genome shotgun (WGS) entry which is preliminary data.</text>
</comment>
<feature type="domain" description="RNA polymerase sigma-70 region 4" evidence="7">
    <location>
        <begin position="103"/>
        <end position="151"/>
    </location>
</feature>
<dbReference type="Pfam" id="PF04545">
    <property type="entry name" value="Sigma70_r4"/>
    <property type="match status" value="1"/>
</dbReference>
<accession>A0ABS0D238</accession>
<dbReference type="SUPFAM" id="SSF88946">
    <property type="entry name" value="Sigma2 domain of RNA polymerase sigma factors"/>
    <property type="match status" value="1"/>
</dbReference>
<proteinExistence type="inferred from homology"/>
<evidence type="ECO:0000313" key="9">
    <source>
        <dbReference type="Proteomes" id="UP000702209"/>
    </source>
</evidence>
<keyword evidence="2" id="KW-0805">Transcription regulation</keyword>
<reference evidence="8 9" key="1">
    <citation type="submission" date="2020-10" db="EMBL/GenBank/DDBJ databases">
        <title>Identification of Nocardia species via Next-generation sequencing and recognition of intraspecies genetic diversity.</title>
        <authorList>
            <person name="Li P."/>
            <person name="Li P."/>
            <person name="Lu B."/>
        </authorList>
    </citation>
    <scope>NUCLEOTIDE SEQUENCE [LARGE SCALE GENOMIC DNA]</scope>
    <source>
        <strain evidence="8 9">BJ06-0157</strain>
    </source>
</reference>
<dbReference type="NCBIfam" id="TIGR02937">
    <property type="entry name" value="sigma70-ECF"/>
    <property type="match status" value="1"/>
</dbReference>
<organism evidence="8 9">
    <name type="scientific">Nocardia amamiensis</name>
    <dbReference type="NCBI Taxonomy" id="404578"/>
    <lineage>
        <taxon>Bacteria</taxon>
        <taxon>Bacillati</taxon>
        <taxon>Actinomycetota</taxon>
        <taxon>Actinomycetes</taxon>
        <taxon>Mycobacteriales</taxon>
        <taxon>Nocardiaceae</taxon>
        <taxon>Nocardia</taxon>
    </lineage>
</organism>
<evidence type="ECO:0000256" key="1">
    <source>
        <dbReference type="ARBA" id="ARBA00010641"/>
    </source>
</evidence>
<evidence type="ECO:0000259" key="7">
    <source>
        <dbReference type="Pfam" id="PF04545"/>
    </source>
</evidence>
<dbReference type="InterPro" id="IPR039425">
    <property type="entry name" value="RNA_pol_sigma-70-like"/>
</dbReference>
<dbReference type="InterPro" id="IPR013324">
    <property type="entry name" value="RNA_pol_sigma_r3/r4-like"/>
</dbReference>
<dbReference type="SUPFAM" id="SSF88659">
    <property type="entry name" value="Sigma3 and sigma4 domains of RNA polymerase sigma factors"/>
    <property type="match status" value="1"/>
</dbReference>
<evidence type="ECO:0000256" key="4">
    <source>
        <dbReference type="ARBA" id="ARBA00023125"/>
    </source>
</evidence>
<dbReference type="EMBL" id="JADLQX010000075">
    <property type="protein sequence ID" value="MBF6302907.1"/>
    <property type="molecule type" value="Genomic_DNA"/>
</dbReference>
<keyword evidence="9" id="KW-1185">Reference proteome</keyword>
<dbReference type="InterPro" id="IPR036388">
    <property type="entry name" value="WH-like_DNA-bd_sf"/>
</dbReference>
<dbReference type="Gene3D" id="1.10.10.10">
    <property type="entry name" value="Winged helix-like DNA-binding domain superfamily/Winged helix DNA-binding domain"/>
    <property type="match status" value="1"/>
</dbReference>
<dbReference type="PANTHER" id="PTHR43133">
    <property type="entry name" value="RNA POLYMERASE ECF-TYPE SIGMA FACTO"/>
    <property type="match status" value="1"/>
</dbReference>
<dbReference type="InterPro" id="IPR007630">
    <property type="entry name" value="RNA_pol_sigma70_r4"/>
</dbReference>
<dbReference type="PANTHER" id="PTHR43133:SF8">
    <property type="entry name" value="RNA POLYMERASE SIGMA FACTOR HI_1459-RELATED"/>
    <property type="match status" value="1"/>
</dbReference>
<keyword evidence="3" id="KW-0731">Sigma factor</keyword>
<comment type="similarity">
    <text evidence="1">Belongs to the sigma-70 factor family. ECF subfamily.</text>
</comment>
<evidence type="ECO:0000313" key="8">
    <source>
        <dbReference type="EMBL" id="MBF6302907.1"/>
    </source>
</evidence>
<keyword evidence="5" id="KW-0804">Transcription</keyword>
<dbReference type="Gene3D" id="1.10.1740.10">
    <property type="match status" value="1"/>
</dbReference>
<evidence type="ECO:0000256" key="5">
    <source>
        <dbReference type="ARBA" id="ARBA00023163"/>
    </source>
</evidence>
<dbReference type="Pfam" id="PF04542">
    <property type="entry name" value="Sigma70_r2"/>
    <property type="match status" value="1"/>
</dbReference>